<dbReference type="STRING" id="1225564.AA309_07375"/>
<protein>
    <submittedName>
        <fullName evidence="1">Uncharacterized protein</fullName>
    </submittedName>
</protein>
<proteinExistence type="predicted"/>
<name>A0A0H1REP7_9HYPH</name>
<sequence>MINDQYRRVPTPYNTKGNAMKFNAKLRAKSEAGTYPSMIRPETETRLHTLLDALECMNARTARELEVLDRSGAEEDLKEFVRQDILSRHQERRLPLQNAVEELRAQHRTASSDVNE</sequence>
<dbReference type="PATRIC" id="fig|1225564.3.peg.2000"/>
<keyword evidence="2" id="KW-1185">Reference proteome</keyword>
<dbReference type="EMBL" id="LCYG01000018">
    <property type="protein sequence ID" value="KLK93668.1"/>
    <property type="molecule type" value="Genomic_DNA"/>
</dbReference>
<evidence type="ECO:0000313" key="2">
    <source>
        <dbReference type="Proteomes" id="UP000035489"/>
    </source>
</evidence>
<gene>
    <name evidence="1" type="ORF">AA309_07375</name>
</gene>
<dbReference type="Proteomes" id="UP000035489">
    <property type="component" value="Unassembled WGS sequence"/>
</dbReference>
<dbReference type="AlphaFoldDB" id="A0A0H1REP7"/>
<evidence type="ECO:0000313" key="1">
    <source>
        <dbReference type="EMBL" id="KLK93668.1"/>
    </source>
</evidence>
<reference evidence="1 2" key="1">
    <citation type="submission" date="2015-05" db="EMBL/GenBank/DDBJ databases">
        <title>Draft genome sequence of Microvirga vignae strain BR3299, a novel nitrogen fixing bacteria isolated from Brazil semi-aired region.</title>
        <authorList>
            <person name="Zilli J.E."/>
            <person name="Passos S.R."/>
            <person name="Leite J."/>
            <person name="Baldani J.I."/>
            <person name="Xavier G.R."/>
            <person name="Rumjaneck N.G."/>
            <person name="Simoes-Araujo J.L."/>
        </authorList>
    </citation>
    <scope>NUCLEOTIDE SEQUENCE [LARGE SCALE GENOMIC DNA]</scope>
    <source>
        <strain evidence="1 2">BR3299</strain>
    </source>
</reference>
<comment type="caution">
    <text evidence="1">The sequence shown here is derived from an EMBL/GenBank/DDBJ whole genome shotgun (WGS) entry which is preliminary data.</text>
</comment>
<organism evidence="1 2">
    <name type="scientific">Microvirga vignae</name>
    <dbReference type="NCBI Taxonomy" id="1225564"/>
    <lineage>
        <taxon>Bacteria</taxon>
        <taxon>Pseudomonadati</taxon>
        <taxon>Pseudomonadota</taxon>
        <taxon>Alphaproteobacteria</taxon>
        <taxon>Hyphomicrobiales</taxon>
        <taxon>Methylobacteriaceae</taxon>
        <taxon>Microvirga</taxon>
    </lineage>
</organism>
<accession>A0A0H1REP7</accession>